<dbReference type="InterPro" id="IPR013324">
    <property type="entry name" value="RNA_pol_sigma_r3/r4-like"/>
</dbReference>
<name>A0ABS2RLK2_9ACTN</name>
<evidence type="ECO:0008006" key="4">
    <source>
        <dbReference type="Google" id="ProtNLM"/>
    </source>
</evidence>
<evidence type="ECO:0000256" key="1">
    <source>
        <dbReference type="SAM" id="Phobius"/>
    </source>
</evidence>
<evidence type="ECO:0000313" key="2">
    <source>
        <dbReference type="EMBL" id="MBM7799051.1"/>
    </source>
</evidence>
<keyword evidence="1" id="KW-0812">Transmembrane</keyword>
<evidence type="ECO:0000313" key="3">
    <source>
        <dbReference type="Proteomes" id="UP000704762"/>
    </source>
</evidence>
<keyword evidence="1" id="KW-0472">Membrane</keyword>
<gene>
    <name evidence="2" type="ORF">JOE57_001972</name>
</gene>
<comment type="caution">
    <text evidence="2">The sequence shown here is derived from an EMBL/GenBank/DDBJ whole genome shotgun (WGS) entry which is preliminary data.</text>
</comment>
<dbReference type="RefSeq" id="WP_204917555.1">
    <property type="nucleotide sequence ID" value="NZ_BAAAQP010000002.1"/>
</dbReference>
<feature type="transmembrane region" description="Helical" evidence="1">
    <location>
        <begin position="197"/>
        <end position="215"/>
    </location>
</feature>
<dbReference type="Proteomes" id="UP000704762">
    <property type="component" value="Unassembled WGS sequence"/>
</dbReference>
<proteinExistence type="predicted"/>
<protein>
    <recommendedName>
        <fullName evidence="4">DNA-directed RNA polymerase specialized sigma subunit, sigma24 family</fullName>
    </recommendedName>
</protein>
<dbReference type="EMBL" id="JAFBCF010000001">
    <property type="protein sequence ID" value="MBM7799051.1"/>
    <property type="molecule type" value="Genomic_DNA"/>
</dbReference>
<keyword evidence="3" id="KW-1185">Reference proteome</keyword>
<dbReference type="SUPFAM" id="SSF88659">
    <property type="entry name" value="Sigma3 and sigma4 domains of RNA polymerase sigma factors"/>
    <property type="match status" value="1"/>
</dbReference>
<dbReference type="Gene3D" id="1.20.140.160">
    <property type="match status" value="1"/>
</dbReference>
<reference evidence="2 3" key="1">
    <citation type="submission" date="2021-01" db="EMBL/GenBank/DDBJ databases">
        <title>Sequencing the genomes of 1000 actinobacteria strains.</title>
        <authorList>
            <person name="Klenk H.-P."/>
        </authorList>
    </citation>
    <scope>NUCLEOTIDE SEQUENCE [LARGE SCALE GENOMIC DNA]</scope>
    <source>
        <strain evidence="2 3">DSM 18662</strain>
    </source>
</reference>
<sequence>MAPVAAEVSAFSDFVRGRRQELFGCAVLVFGDALVAEQVVQASLARAFLRRRQTESGWHALLGDLLRQDPARIECPWVRRPRFELVDGPGTGPALAAPILADLARLEPLPRQALVLDRYLRLRHDEISAILDADPDRVRGWVAQARWTLTLLDHRWADEDRLTDALTSAVPAPPDSEVADDVAHGRLLRRRRSERRALGLLAVVILFVLVAVQLGRLGTDVSHESTTSTTTRSSSALPCEPSQARCQIELTERWRGRTMAIVRSYLDPDGAYFTGFSYRPQVPYSAPGLWNGRGGALGLDVIRMEGGATSVLVQIATDERHAWLCGQRTRQTCVSTRAMSGDLYSVTPSVGPGSGVEVQYSPDGRQVITVIAVDAPQGRRLPIDRSRLIDLVQDSRLRLPLT</sequence>
<organism evidence="2 3">
    <name type="scientific">Microlunatus panaciterrae</name>
    <dbReference type="NCBI Taxonomy" id="400768"/>
    <lineage>
        <taxon>Bacteria</taxon>
        <taxon>Bacillati</taxon>
        <taxon>Actinomycetota</taxon>
        <taxon>Actinomycetes</taxon>
        <taxon>Propionibacteriales</taxon>
        <taxon>Propionibacteriaceae</taxon>
        <taxon>Microlunatus</taxon>
    </lineage>
</organism>
<accession>A0ABS2RLK2</accession>
<keyword evidence="1" id="KW-1133">Transmembrane helix</keyword>